<dbReference type="EMBL" id="JAUJFL010000009">
    <property type="protein sequence ID" value="KAK2597722.1"/>
    <property type="molecule type" value="Genomic_DNA"/>
</dbReference>
<dbReference type="InterPro" id="IPR036396">
    <property type="entry name" value="Cyt_P450_sf"/>
</dbReference>
<keyword evidence="10" id="KW-1185">Reference proteome</keyword>
<evidence type="ECO:0000256" key="7">
    <source>
        <dbReference type="RuleBase" id="RU000461"/>
    </source>
</evidence>
<organism evidence="9 10">
    <name type="scientific">Phomopsis amygdali</name>
    <name type="common">Fusicoccum amygdali</name>
    <dbReference type="NCBI Taxonomy" id="1214568"/>
    <lineage>
        <taxon>Eukaryota</taxon>
        <taxon>Fungi</taxon>
        <taxon>Dikarya</taxon>
        <taxon>Ascomycota</taxon>
        <taxon>Pezizomycotina</taxon>
        <taxon>Sordariomycetes</taxon>
        <taxon>Sordariomycetidae</taxon>
        <taxon>Diaporthales</taxon>
        <taxon>Diaporthaceae</taxon>
        <taxon>Diaporthe</taxon>
    </lineage>
</organism>
<dbReference type="AlphaFoldDB" id="A0AAD9S5P1"/>
<feature type="transmembrane region" description="Helical" evidence="8">
    <location>
        <begin position="33"/>
        <end position="52"/>
    </location>
</feature>
<keyword evidence="3 7" id="KW-0560">Oxidoreductase</keyword>
<evidence type="ECO:0000256" key="5">
    <source>
        <dbReference type="ARBA" id="ARBA00023033"/>
    </source>
</evidence>
<accession>A0AAD9S5P1</accession>
<dbReference type="InterPro" id="IPR017972">
    <property type="entry name" value="Cyt_P450_CS"/>
</dbReference>
<keyword evidence="8" id="KW-0812">Transmembrane</keyword>
<comment type="caution">
    <text evidence="9">The sequence shown here is derived from an EMBL/GenBank/DDBJ whole genome shotgun (WGS) entry which is preliminary data.</text>
</comment>
<evidence type="ECO:0000256" key="3">
    <source>
        <dbReference type="ARBA" id="ARBA00023002"/>
    </source>
</evidence>
<dbReference type="PRINTS" id="PR00463">
    <property type="entry name" value="EP450I"/>
</dbReference>
<keyword evidence="6 7" id="KW-0349">Heme</keyword>
<dbReference type="PANTHER" id="PTHR46300">
    <property type="entry name" value="P450, PUTATIVE (EUROFUNG)-RELATED-RELATED"/>
    <property type="match status" value="1"/>
</dbReference>
<sequence>MTRMEFNSTVLASIPVASFRLLAWSILSKGFEFVSGLFGWLCAVIFFARFVVAKSQRQLSFRKLHDEAGNRIPDGPKPLPIVGSFPFLTEYPELTLDKWAKKFGDLYSIWLGNQLFVIISSPQVAKDLLVTYGAVFSSRKEMFIKSKTVFAGRGITATPYNDRWRKHRRIASGWLSQKAVDQYTPVLDREATDMVVALYEASDGGKNLVNPQPYAGRCSLNNMLTIVFGTRTNSISHPMVSTALRLSREFMNCTGPMSNLVDFVPLLQYLPLEMRTRGRRLHQDLVHIYGGLIHEIDRRMQRGEDVPECLTKTMLQARDTEQLDHLDMAITASAFMIGGVETTASIMQWFSALIPAYPNIQKRAQEELDRVVGRDRLPNVEDEADLPYIHAIVKEVERCHNPFWLGTPHVASEDFTYNGKFIPKDTVIVLNTWTMHHDEDRHHNPMEFNPDRYINDPLTAAQSSNLADPYERDHWMFGAGRRICPGMIVAEREIWLTISRLIWAFTLEQVPGHPIDLRQYDGLSGRSPVPFHIRLVPRHQNVKKVLDTAQAKSDWACWR</sequence>
<evidence type="ECO:0000313" key="9">
    <source>
        <dbReference type="EMBL" id="KAK2597722.1"/>
    </source>
</evidence>
<dbReference type="PANTHER" id="PTHR46300:SF2">
    <property type="entry name" value="CYTOCHROME P450 MONOOXYGENASE ALNH-RELATED"/>
    <property type="match status" value="1"/>
</dbReference>
<dbReference type="InterPro" id="IPR002401">
    <property type="entry name" value="Cyt_P450_E_grp-I"/>
</dbReference>
<dbReference type="PROSITE" id="PS00086">
    <property type="entry name" value="CYTOCHROME_P450"/>
    <property type="match status" value="1"/>
</dbReference>
<dbReference type="PRINTS" id="PR00385">
    <property type="entry name" value="P450"/>
</dbReference>
<keyword evidence="8" id="KW-1133">Transmembrane helix</keyword>
<evidence type="ECO:0000256" key="8">
    <source>
        <dbReference type="SAM" id="Phobius"/>
    </source>
</evidence>
<dbReference type="GO" id="GO:0004497">
    <property type="term" value="F:monooxygenase activity"/>
    <property type="evidence" value="ECO:0007669"/>
    <property type="project" value="UniProtKB-KW"/>
</dbReference>
<dbReference type="GO" id="GO:0005506">
    <property type="term" value="F:iron ion binding"/>
    <property type="evidence" value="ECO:0007669"/>
    <property type="project" value="InterPro"/>
</dbReference>
<gene>
    <name evidence="9" type="ORF">N8I77_012487</name>
</gene>
<comment type="cofactor">
    <cofactor evidence="6">
        <name>heme</name>
        <dbReference type="ChEBI" id="CHEBI:30413"/>
    </cofactor>
</comment>
<evidence type="ECO:0000256" key="2">
    <source>
        <dbReference type="ARBA" id="ARBA00022723"/>
    </source>
</evidence>
<keyword evidence="4 6" id="KW-0408">Iron</keyword>
<dbReference type="InterPro" id="IPR001128">
    <property type="entry name" value="Cyt_P450"/>
</dbReference>
<dbReference type="InterPro" id="IPR050364">
    <property type="entry name" value="Cytochrome_P450_fung"/>
</dbReference>
<evidence type="ECO:0000313" key="10">
    <source>
        <dbReference type="Proteomes" id="UP001265746"/>
    </source>
</evidence>
<protein>
    <recommendedName>
        <fullName evidence="11">Cytochrome P450</fullName>
    </recommendedName>
</protein>
<feature type="binding site" description="axial binding residue" evidence="6">
    <location>
        <position position="484"/>
    </location>
    <ligand>
        <name>heme</name>
        <dbReference type="ChEBI" id="CHEBI:30413"/>
    </ligand>
    <ligandPart>
        <name>Fe</name>
        <dbReference type="ChEBI" id="CHEBI:18248"/>
    </ligandPart>
</feature>
<keyword evidence="5 7" id="KW-0503">Monooxygenase</keyword>
<evidence type="ECO:0000256" key="1">
    <source>
        <dbReference type="ARBA" id="ARBA00010617"/>
    </source>
</evidence>
<dbReference type="Gene3D" id="1.10.630.10">
    <property type="entry name" value="Cytochrome P450"/>
    <property type="match status" value="1"/>
</dbReference>
<keyword evidence="2 6" id="KW-0479">Metal-binding</keyword>
<evidence type="ECO:0000256" key="6">
    <source>
        <dbReference type="PIRSR" id="PIRSR602401-1"/>
    </source>
</evidence>
<dbReference type="GO" id="GO:0016705">
    <property type="term" value="F:oxidoreductase activity, acting on paired donors, with incorporation or reduction of molecular oxygen"/>
    <property type="evidence" value="ECO:0007669"/>
    <property type="project" value="InterPro"/>
</dbReference>
<dbReference type="CDD" id="cd11065">
    <property type="entry name" value="CYP64-like"/>
    <property type="match status" value="1"/>
</dbReference>
<dbReference type="SUPFAM" id="SSF48264">
    <property type="entry name" value="Cytochrome P450"/>
    <property type="match status" value="1"/>
</dbReference>
<reference evidence="9" key="1">
    <citation type="submission" date="2023-06" db="EMBL/GenBank/DDBJ databases">
        <authorList>
            <person name="Noh H."/>
        </authorList>
    </citation>
    <scope>NUCLEOTIDE SEQUENCE</scope>
    <source>
        <strain evidence="9">DUCC20226</strain>
    </source>
</reference>
<evidence type="ECO:0000256" key="4">
    <source>
        <dbReference type="ARBA" id="ARBA00023004"/>
    </source>
</evidence>
<name>A0AAD9S5P1_PHOAM</name>
<evidence type="ECO:0008006" key="11">
    <source>
        <dbReference type="Google" id="ProtNLM"/>
    </source>
</evidence>
<keyword evidence="8" id="KW-0472">Membrane</keyword>
<dbReference type="GO" id="GO:0020037">
    <property type="term" value="F:heme binding"/>
    <property type="evidence" value="ECO:0007669"/>
    <property type="project" value="InterPro"/>
</dbReference>
<proteinExistence type="inferred from homology"/>
<dbReference type="Proteomes" id="UP001265746">
    <property type="component" value="Unassembled WGS sequence"/>
</dbReference>
<comment type="similarity">
    <text evidence="1 7">Belongs to the cytochrome P450 family.</text>
</comment>
<dbReference type="Pfam" id="PF00067">
    <property type="entry name" value="p450"/>
    <property type="match status" value="1"/>
</dbReference>